<sequence length="91" mass="10461">MCMTNRNVLRKTKTPNSSGLANKCPSYAQQNPRMAPPGIEIFHRKANIEERASKTKTPTAAASQTNVHLMPSKIHVWPYWEFRYFIEKLIS</sequence>
<gene>
    <name evidence="2" type="ORF">CEXT_48861</name>
</gene>
<accession>A0AAV4ULW0</accession>
<comment type="caution">
    <text evidence="2">The sequence shown here is derived from an EMBL/GenBank/DDBJ whole genome shotgun (WGS) entry which is preliminary data.</text>
</comment>
<dbReference type="AlphaFoldDB" id="A0AAV4ULW0"/>
<evidence type="ECO:0000313" key="3">
    <source>
        <dbReference type="Proteomes" id="UP001054945"/>
    </source>
</evidence>
<dbReference type="Proteomes" id="UP001054945">
    <property type="component" value="Unassembled WGS sequence"/>
</dbReference>
<dbReference type="EMBL" id="BPLR01013097">
    <property type="protein sequence ID" value="GIY58743.1"/>
    <property type="molecule type" value="Genomic_DNA"/>
</dbReference>
<name>A0AAV4ULW0_CAEEX</name>
<protein>
    <submittedName>
        <fullName evidence="2">Uncharacterized protein</fullName>
    </submittedName>
</protein>
<evidence type="ECO:0000313" key="2">
    <source>
        <dbReference type="EMBL" id="GIY58743.1"/>
    </source>
</evidence>
<organism evidence="2 3">
    <name type="scientific">Caerostris extrusa</name>
    <name type="common">Bark spider</name>
    <name type="synonym">Caerostris bankana</name>
    <dbReference type="NCBI Taxonomy" id="172846"/>
    <lineage>
        <taxon>Eukaryota</taxon>
        <taxon>Metazoa</taxon>
        <taxon>Ecdysozoa</taxon>
        <taxon>Arthropoda</taxon>
        <taxon>Chelicerata</taxon>
        <taxon>Arachnida</taxon>
        <taxon>Araneae</taxon>
        <taxon>Araneomorphae</taxon>
        <taxon>Entelegynae</taxon>
        <taxon>Araneoidea</taxon>
        <taxon>Araneidae</taxon>
        <taxon>Caerostris</taxon>
    </lineage>
</organism>
<reference evidence="2 3" key="1">
    <citation type="submission" date="2021-06" db="EMBL/GenBank/DDBJ databases">
        <title>Caerostris extrusa draft genome.</title>
        <authorList>
            <person name="Kono N."/>
            <person name="Arakawa K."/>
        </authorList>
    </citation>
    <scope>NUCLEOTIDE SEQUENCE [LARGE SCALE GENOMIC DNA]</scope>
</reference>
<feature type="non-terminal residue" evidence="2">
    <location>
        <position position="91"/>
    </location>
</feature>
<feature type="region of interest" description="Disordered" evidence="1">
    <location>
        <begin position="1"/>
        <end position="34"/>
    </location>
</feature>
<proteinExistence type="predicted"/>
<evidence type="ECO:0000256" key="1">
    <source>
        <dbReference type="SAM" id="MobiDB-lite"/>
    </source>
</evidence>
<keyword evidence="3" id="KW-1185">Reference proteome</keyword>